<gene>
    <name evidence="3" type="ORF">M972_112284</name>
</gene>
<dbReference type="PROSITE" id="PS50943">
    <property type="entry name" value="HTH_CROC1"/>
    <property type="match status" value="1"/>
</dbReference>
<evidence type="ECO:0000259" key="2">
    <source>
        <dbReference type="PROSITE" id="PS50943"/>
    </source>
</evidence>
<name>A0AB36TI75_ACETH</name>
<evidence type="ECO:0000313" key="4">
    <source>
        <dbReference type="Proteomes" id="UP000223596"/>
    </source>
</evidence>
<sequence length="220" mass="25246">MNRLGAEIGRLRKELGITQKQLAKLVGVSEGFIIDVESGRRILNEDLIKKFSRVLRGEVGKLELYEPNQDKPEPDRNVVKVVEKPVQDIWNDALSGILMTVPVYRYKMDKAVDAKQLPIIQNKVEGFPKDKVFYLIIEDDDMSGFRILKDDLALVYKTHDIDKDGIYFVDYKGKRTVRQIKDIGNGKLLLVSNSGRLITDTIYRKDLNVLGRLIRIEIML</sequence>
<dbReference type="Pfam" id="PF00717">
    <property type="entry name" value="Peptidase_S24"/>
    <property type="match status" value="1"/>
</dbReference>
<dbReference type="PANTHER" id="PTHR46558">
    <property type="entry name" value="TRACRIPTIONAL REGULATORY PROTEIN-RELATED-RELATED"/>
    <property type="match status" value="1"/>
</dbReference>
<dbReference type="CDD" id="cd00093">
    <property type="entry name" value="HTH_XRE"/>
    <property type="match status" value="1"/>
</dbReference>
<dbReference type="InterPro" id="IPR010982">
    <property type="entry name" value="Lambda_DNA-bd_dom_sf"/>
</dbReference>
<organism evidence="3 4">
    <name type="scientific">Acetivibrio thermocellus AD2</name>
    <dbReference type="NCBI Taxonomy" id="1138384"/>
    <lineage>
        <taxon>Bacteria</taxon>
        <taxon>Bacillati</taxon>
        <taxon>Bacillota</taxon>
        <taxon>Clostridia</taxon>
        <taxon>Eubacteriales</taxon>
        <taxon>Oscillospiraceae</taxon>
        <taxon>Acetivibrio</taxon>
    </lineage>
</organism>
<dbReference type="Gene3D" id="2.10.109.10">
    <property type="entry name" value="Umud Fragment, subunit A"/>
    <property type="match status" value="1"/>
</dbReference>
<protein>
    <submittedName>
        <fullName evidence="3">Helix-turn-helix protein</fullName>
    </submittedName>
</protein>
<dbReference type="EMBL" id="PDBW01000001">
    <property type="protein sequence ID" value="PFH03473.1"/>
    <property type="molecule type" value="Genomic_DNA"/>
</dbReference>
<dbReference type="PANTHER" id="PTHR46558:SF3">
    <property type="entry name" value="TRANSCRIPTIONAL REGULATOR"/>
    <property type="match status" value="1"/>
</dbReference>
<accession>A0AB36TI75</accession>
<dbReference type="SMART" id="SM00530">
    <property type="entry name" value="HTH_XRE"/>
    <property type="match status" value="1"/>
</dbReference>
<reference evidence="3 4" key="1">
    <citation type="submission" date="2017-09" db="EMBL/GenBank/DDBJ databases">
        <title>Evaluation of Pacific Biosciences Sequencing Technology to Finishing C. thermocellum Genome Sequences.</title>
        <authorList>
            <person name="Brown S."/>
        </authorList>
    </citation>
    <scope>NUCLEOTIDE SEQUENCE [LARGE SCALE GENOMIC DNA]</scope>
    <source>
        <strain evidence="3 4">AD2</strain>
    </source>
</reference>
<dbReference type="InterPro" id="IPR036286">
    <property type="entry name" value="LexA/Signal_pep-like_sf"/>
</dbReference>
<dbReference type="InterPro" id="IPR001387">
    <property type="entry name" value="Cro/C1-type_HTH"/>
</dbReference>
<dbReference type="Pfam" id="PF01381">
    <property type="entry name" value="HTH_3"/>
    <property type="match status" value="1"/>
</dbReference>
<keyword evidence="1" id="KW-0238">DNA-binding</keyword>
<comment type="caution">
    <text evidence="3">The sequence shown here is derived from an EMBL/GenBank/DDBJ whole genome shotgun (WGS) entry which is preliminary data.</text>
</comment>
<dbReference type="InterPro" id="IPR015927">
    <property type="entry name" value="Peptidase_S24_S26A/B/C"/>
</dbReference>
<dbReference type="AlphaFoldDB" id="A0AB36TI75"/>
<proteinExistence type="predicted"/>
<dbReference type="SUPFAM" id="SSF47413">
    <property type="entry name" value="lambda repressor-like DNA-binding domains"/>
    <property type="match status" value="1"/>
</dbReference>
<dbReference type="SUPFAM" id="SSF51306">
    <property type="entry name" value="LexA/Signal peptidase"/>
    <property type="match status" value="1"/>
</dbReference>
<evidence type="ECO:0000256" key="1">
    <source>
        <dbReference type="ARBA" id="ARBA00023125"/>
    </source>
</evidence>
<dbReference type="GO" id="GO:0003677">
    <property type="term" value="F:DNA binding"/>
    <property type="evidence" value="ECO:0007669"/>
    <property type="project" value="UniProtKB-KW"/>
</dbReference>
<dbReference type="RefSeq" id="WP_003511980.1">
    <property type="nucleotide sequence ID" value="NZ_CP013828.1"/>
</dbReference>
<dbReference type="Gene3D" id="1.10.260.40">
    <property type="entry name" value="lambda repressor-like DNA-binding domains"/>
    <property type="match status" value="1"/>
</dbReference>
<dbReference type="GeneID" id="35803668"/>
<evidence type="ECO:0000313" key="3">
    <source>
        <dbReference type="EMBL" id="PFH03473.1"/>
    </source>
</evidence>
<feature type="domain" description="HTH cro/C1-type" evidence="2">
    <location>
        <begin position="8"/>
        <end position="62"/>
    </location>
</feature>
<dbReference type="Proteomes" id="UP000223596">
    <property type="component" value="Unassembled WGS sequence"/>
</dbReference>